<evidence type="ECO:0000313" key="1">
    <source>
        <dbReference type="EMBL" id="OBU01820.1"/>
    </source>
</evidence>
<sequence>MGVIMGASLEAANWFLPPYPIEDKYMSGSMMSISGITILSKILFCGPIQRKFGASKTTGAIINATLVIASLTGTGWHFSELRDKPDGPKKTAAILGEASNLCQYVSRVSYAAAVNTEIPNVKMVEVEVLAVSMFGTAGLQYGMAAIQW</sequence>
<dbReference type="GeneID" id="28833949"/>
<keyword evidence="2" id="KW-1185">Reference proteome</keyword>
<dbReference type="STRING" id="342668.A0A2P2SYB9"/>
<reference evidence="1 2" key="1">
    <citation type="submission" date="2016-03" db="EMBL/GenBank/DDBJ databases">
        <title>Comparative genomics of Pseudogymnoascus destructans, the fungus causing white-nose syndrome of bats.</title>
        <authorList>
            <person name="Palmer J.M."/>
            <person name="Drees K.P."/>
            <person name="Foster J.T."/>
            <person name="Lindner D.L."/>
        </authorList>
    </citation>
    <scope>NUCLEOTIDE SEQUENCE [LARGE SCALE GENOMIC DNA]</scope>
    <source>
        <strain evidence="1 2">UAMH 10579</strain>
    </source>
</reference>
<name>A0A2P2SYB9_9PEZI</name>
<dbReference type="AlphaFoldDB" id="A0A2P2SYB9"/>
<dbReference type="Proteomes" id="UP000091956">
    <property type="component" value="Unassembled WGS sequence"/>
</dbReference>
<accession>A0A2P2SYB9</accession>
<protein>
    <submittedName>
        <fullName evidence="1">Uncharacterized protein</fullName>
    </submittedName>
</protein>
<proteinExistence type="predicted"/>
<dbReference type="RefSeq" id="XP_018135552.1">
    <property type="nucleotide sequence ID" value="XM_018270092.1"/>
</dbReference>
<organism evidence="1 2">
    <name type="scientific">Pseudogymnoascus verrucosus</name>
    <dbReference type="NCBI Taxonomy" id="342668"/>
    <lineage>
        <taxon>Eukaryota</taxon>
        <taxon>Fungi</taxon>
        <taxon>Dikarya</taxon>
        <taxon>Ascomycota</taxon>
        <taxon>Pezizomycotina</taxon>
        <taxon>Leotiomycetes</taxon>
        <taxon>Thelebolales</taxon>
        <taxon>Thelebolaceae</taxon>
        <taxon>Pseudogymnoascus</taxon>
    </lineage>
</organism>
<dbReference type="EMBL" id="KV460206">
    <property type="protein sequence ID" value="OBU01820.1"/>
    <property type="molecule type" value="Genomic_DNA"/>
</dbReference>
<evidence type="ECO:0000313" key="2">
    <source>
        <dbReference type="Proteomes" id="UP000091956"/>
    </source>
</evidence>
<reference evidence="2" key="2">
    <citation type="journal article" date="2018" name="Nat. Commun.">
        <title>Extreme sensitivity to ultraviolet light in the fungal pathogen causing white-nose syndrome of bats.</title>
        <authorList>
            <person name="Palmer J.M."/>
            <person name="Drees K.P."/>
            <person name="Foster J.T."/>
            <person name="Lindner D.L."/>
        </authorList>
    </citation>
    <scope>NUCLEOTIDE SEQUENCE [LARGE SCALE GENOMIC DNA]</scope>
    <source>
        <strain evidence="2">UAMH 10579</strain>
    </source>
</reference>
<gene>
    <name evidence="1" type="ORF">VE01_00563</name>
</gene>